<reference evidence="1" key="1">
    <citation type="submission" date="2018-05" db="EMBL/GenBank/DDBJ databases">
        <authorList>
            <person name="Lanie J.A."/>
            <person name="Ng W.-L."/>
            <person name="Kazmierczak K.M."/>
            <person name="Andrzejewski T.M."/>
            <person name="Davidsen T.M."/>
            <person name="Wayne K.J."/>
            <person name="Tettelin H."/>
            <person name="Glass J.I."/>
            <person name="Rusch D."/>
            <person name="Podicherti R."/>
            <person name="Tsui H.-C.T."/>
            <person name="Winkler M.E."/>
        </authorList>
    </citation>
    <scope>NUCLEOTIDE SEQUENCE</scope>
</reference>
<accession>A0A382QBI8</accession>
<protein>
    <submittedName>
        <fullName evidence="1">Uncharacterized protein</fullName>
    </submittedName>
</protein>
<name>A0A382QBI8_9ZZZZ</name>
<evidence type="ECO:0000313" key="1">
    <source>
        <dbReference type="EMBL" id="SVC82245.1"/>
    </source>
</evidence>
<proteinExistence type="predicted"/>
<dbReference type="AlphaFoldDB" id="A0A382QBI8"/>
<dbReference type="EMBL" id="UINC01112951">
    <property type="protein sequence ID" value="SVC82245.1"/>
    <property type="molecule type" value="Genomic_DNA"/>
</dbReference>
<feature type="non-terminal residue" evidence="1">
    <location>
        <position position="67"/>
    </location>
</feature>
<sequence>MKVDDLGVPRFTNQDIVNLIYEGNSDKLSKILVEPNRDANLYNKSIKELGFNFLPLKEYQPLPYNQK</sequence>
<organism evidence="1">
    <name type="scientific">marine metagenome</name>
    <dbReference type="NCBI Taxonomy" id="408172"/>
    <lineage>
        <taxon>unclassified sequences</taxon>
        <taxon>metagenomes</taxon>
        <taxon>ecological metagenomes</taxon>
    </lineage>
</organism>
<gene>
    <name evidence="1" type="ORF">METZ01_LOCUS335099</name>
</gene>